<comment type="caution">
    <text evidence="2">The sequence shown here is derived from an EMBL/GenBank/DDBJ whole genome shotgun (WGS) entry which is preliminary data.</text>
</comment>
<dbReference type="RefSeq" id="WP_111180679.1">
    <property type="nucleotide sequence ID" value="NZ_POUD01000084.1"/>
</dbReference>
<keyword evidence="1" id="KW-0812">Transmembrane</keyword>
<evidence type="ECO:0000313" key="3">
    <source>
        <dbReference type="Proteomes" id="UP000249304"/>
    </source>
</evidence>
<feature type="transmembrane region" description="Helical" evidence="1">
    <location>
        <begin position="28"/>
        <end position="45"/>
    </location>
</feature>
<dbReference type="OrthoDB" id="3541084at2"/>
<gene>
    <name evidence="2" type="ORF">C1J01_20920</name>
</gene>
<organism evidence="2 3">
    <name type="scientific">Nonomuraea aridisoli</name>
    <dbReference type="NCBI Taxonomy" id="2070368"/>
    <lineage>
        <taxon>Bacteria</taxon>
        <taxon>Bacillati</taxon>
        <taxon>Actinomycetota</taxon>
        <taxon>Actinomycetes</taxon>
        <taxon>Streptosporangiales</taxon>
        <taxon>Streptosporangiaceae</taxon>
        <taxon>Nonomuraea</taxon>
    </lineage>
</organism>
<feature type="transmembrane region" description="Helical" evidence="1">
    <location>
        <begin position="91"/>
        <end position="109"/>
    </location>
</feature>
<keyword evidence="1" id="KW-1133">Transmembrane helix</keyword>
<dbReference type="Proteomes" id="UP000249304">
    <property type="component" value="Unassembled WGS sequence"/>
</dbReference>
<keyword evidence="3" id="KW-1185">Reference proteome</keyword>
<protein>
    <submittedName>
        <fullName evidence="2">Uncharacterized protein</fullName>
    </submittedName>
</protein>
<feature type="transmembrane region" description="Helical" evidence="1">
    <location>
        <begin position="57"/>
        <end position="76"/>
    </location>
</feature>
<evidence type="ECO:0000313" key="2">
    <source>
        <dbReference type="EMBL" id="PZG16451.1"/>
    </source>
</evidence>
<reference evidence="2 3" key="1">
    <citation type="submission" date="2018-01" db="EMBL/GenBank/DDBJ databases">
        <title>Draft genome sequence of Nonomuraea sp. KC333.</title>
        <authorList>
            <person name="Sahin N."/>
            <person name="Saygin H."/>
            <person name="Ay H."/>
        </authorList>
    </citation>
    <scope>NUCLEOTIDE SEQUENCE [LARGE SCALE GENOMIC DNA]</scope>
    <source>
        <strain evidence="2 3">KC333</strain>
    </source>
</reference>
<accession>A0A2W2E2F4</accession>
<dbReference type="AlphaFoldDB" id="A0A2W2E2F4"/>
<keyword evidence="1" id="KW-0472">Membrane</keyword>
<sequence>MTLQVAFGLVGLAVWVAAFASTFAWPILIVGVYAGGVTGLVGWFLHRWNGRTSMLRWAIVTTESVVVVASVCILAIDDELTWPRLIGPNTLFPLSVIVCLLLPAAGRWFRGGE</sequence>
<evidence type="ECO:0000256" key="1">
    <source>
        <dbReference type="SAM" id="Phobius"/>
    </source>
</evidence>
<name>A0A2W2E2F4_9ACTN</name>
<dbReference type="EMBL" id="POUD01000084">
    <property type="protein sequence ID" value="PZG16451.1"/>
    <property type="molecule type" value="Genomic_DNA"/>
</dbReference>
<proteinExistence type="predicted"/>